<evidence type="ECO:0000256" key="8">
    <source>
        <dbReference type="RuleBase" id="RU362028"/>
    </source>
</evidence>
<dbReference type="SUPFAM" id="SSF55120">
    <property type="entry name" value="Pseudouridine synthase"/>
    <property type="match status" value="1"/>
</dbReference>
<dbReference type="Gene3D" id="3.30.2350.10">
    <property type="entry name" value="Pseudouridine synthase"/>
    <property type="match status" value="1"/>
</dbReference>
<dbReference type="PROSITE" id="PS01129">
    <property type="entry name" value="PSI_RLU"/>
    <property type="match status" value="1"/>
</dbReference>
<dbReference type="GO" id="GO:0160140">
    <property type="term" value="F:23S rRNA pseudouridine(1911/1915/1917) synthase activity"/>
    <property type="evidence" value="ECO:0007669"/>
    <property type="project" value="UniProtKB-EC"/>
</dbReference>
<evidence type="ECO:0000259" key="11">
    <source>
        <dbReference type="Pfam" id="PF01479"/>
    </source>
</evidence>
<dbReference type="InterPro" id="IPR006225">
    <property type="entry name" value="PsdUridine_synth_RluC/D"/>
</dbReference>
<feature type="domain" description="Pseudouridine synthase RsuA/RluA-like" evidence="10">
    <location>
        <begin position="92"/>
        <end position="242"/>
    </location>
</feature>
<dbReference type="NCBIfam" id="NF008385">
    <property type="entry name" value="PRK11180.1"/>
    <property type="match status" value="1"/>
</dbReference>
<dbReference type="RefSeq" id="WP_123237766.1">
    <property type="nucleotide sequence ID" value="NZ_RJVP01000005.1"/>
</dbReference>
<dbReference type="Gene3D" id="3.10.290.10">
    <property type="entry name" value="RNA-binding S4 domain"/>
    <property type="match status" value="1"/>
</dbReference>
<accession>A0A3N0UY10</accession>
<keyword evidence="3 8" id="KW-0413">Isomerase</keyword>
<feature type="active site" evidence="6">
    <location>
        <position position="139"/>
    </location>
</feature>
<evidence type="ECO:0000313" key="12">
    <source>
        <dbReference type="EMBL" id="ROH85446.1"/>
    </source>
</evidence>
<comment type="catalytic activity">
    <reaction evidence="8">
        <text>a uridine in RNA = a pseudouridine in RNA</text>
        <dbReference type="Rhea" id="RHEA:48348"/>
        <dbReference type="Rhea" id="RHEA-COMP:12068"/>
        <dbReference type="Rhea" id="RHEA-COMP:12069"/>
        <dbReference type="ChEBI" id="CHEBI:65314"/>
        <dbReference type="ChEBI" id="CHEBI:65315"/>
    </reaction>
</comment>
<comment type="catalytic activity">
    <reaction evidence="4">
        <text>uridine(1911/1915/1917) in 23S rRNA = pseudouridine(1911/1915/1917) in 23S rRNA</text>
        <dbReference type="Rhea" id="RHEA:42524"/>
        <dbReference type="Rhea" id="RHEA-COMP:10097"/>
        <dbReference type="Rhea" id="RHEA-COMP:10098"/>
        <dbReference type="ChEBI" id="CHEBI:65314"/>
        <dbReference type="ChEBI" id="CHEBI:65315"/>
        <dbReference type="EC" id="5.4.99.23"/>
    </reaction>
</comment>
<dbReference type="EC" id="5.4.99.-" evidence="8"/>
<comment type="function">
    <text evidence="5">Responsible for synthesis of pseudouridine from uracil at positions 1911, 1915 and 1917 in 23S ribosomal RNA.</text>
</comment>
<evidence type="ECO:0000256" key="5">
    <source>
        <dbReference type="ARBA" id="ARBA00056072"/>
    </source>
</evidence>
<gene>
    <name evidence="12" type="primary">rluD</name>
    <name evidence="12" type="ORF">ED236_09640</name>
</gene>
<dbReference type="Proteomes" id="UP000275137">
    <property type="component" value="Unassembled WGS sequence"/>
</dbReference>
<evidence type="ECO:0000256" key="3">
    <source>
        <dbReference type="ARBA" id="ARBA00023235"/>
    </source>
</evidence>
<dbReference type="InterPro" id="IPR006145">
    <property type="entry name" value="PsdUridine_synth_RsuA/RluA"/>
</dbReference>
<evidence type="ECO:0000256" key="2">
    <source>
        <dbReference type="ARBA" id="ARBA00022884"/>
    </source>
</evidence>
<dbReference type="AlphaFoldDB" id="A0A3N0UY10"/>
<dbReference type="NCBIfam" id="TIGR00005">
    <property type="entry name" value="rluA_subfam"/>
    <property type="match status" value="1"/>
</dbReference>
<dbReference type="PANTHER" id="PTHR21600">
    <property type="entry name" value="MITOCHONDRIAL RNA PSEUDOURIDINE SYNTHASE"/>
    <property type="match status" value="1"/>
</dbReference>
<reference evidence="12 13" key="1">
    <citation type="submission" date="2018-10" db="EMBL/GenBank/DDBJ databases">
        <authorList>
            <person name="Chen W.-M."/>
        </authorList>
    </citation>
    <scope>NUCLEOTIDE SEQUENCE [LARGE SCALE GENOMIC DNA]</scope>
    <source>
        <strain evidence="12 13">H-5</strain>
    </source>
</reference>
<evidence type="ECO:0000256" key="4">
    <source>
        <dbReference type="ARBA" id="ARBA00036882"/>
    </source>
</evidence>
<evidence type="ECO:0000313" key="13">
    <source>
        <dbReference type="Proteomes" id="UP000275137"/>
    </source>
</evidence>
<dbReference type="SUPFAM" id="SSF55174">
    <property type="entry name" value="Alpha-L RNA-binding motif"/>
    <property type="match status" value="1"/>
</dbReference>
<evidence type="ECO:0000256" key="6">
    <source>
        <dbReference type="PIRSR" id="PIRSR606225-1"/>
    </source>
</evidence>
<keyword evidence="2 7" id="KW-0694">RNA-binding</keyword>
<dbReference type="GO" id="GO:0000455">
    <property type="term" value="P:enzyme-directed rRNA pseudouridine synthesis"/>
    <property type="evidence" value="ECO:0007669"/>
    <property type="project" value="TreeGrafter"/>
</dbReference>
<dbReference type="GO" id="GO:0003723">
    <property type="term" value="F:RNA binding"/>
    <property type="evidence" value="ECO:0007669"/>
    <property type="project" value="UniProtKB-KW"/>
</dbReference>
<evidence type="ECO:0000256" key="7">
    <source>
        <dbReference type="PROSITE-ProRule" id="PRU00182"/>
    </source>
</evidence>
<dbReference type="PROSITE" id="PS50889">
    <property type="entry name" value="S4"/>
    <property type="match status" value="1"/>
</dbReference>
<dbReference type="EMBL" id="RJVP01000005">
    <property type="protein sequence ID" value="ROH85446.1"/>
    <property type="molecule type" value="Genomic_DNA"/>
</dbReference>
<keyword evidence="13" id="KW-1185">Reference proteome</keyword>
<dbReference type="PANTHER" id="PTHR21600:SF44">
    <property type="entry name" value="RIBOSOMAL LARGE SUBUNIT PSEUDOURIDINE SYNTHASE D"/>
    <property type="match status" value="1"/>
</dbReference>
<dbReference type="InterPro" id="IPR036986">
    <property type="entry name" value="S4_RNA-bd_sf"/>
</dbReference>
<protein>
    <recommendedName>
        <fullName evidence="8">Pseudouridine synthase</fullName>
        <ecNumber evidence="8">5.4.99.-</ecNumber>
    </recommendedName>
</protein>
<dbReference type="FunFam" id="3.30.2350.10:FF:000006">
    <property type="entry name" value="Pseudouridine synthase"/>
    <property type="match status" value="1"/>
</dbReference>
<proteinExistence type="inferred from homology"/>
<dbReference type="CDD" id="cd02869">
    <property type="entry name" value="PseudoU_synth_RluA_like"/>
    <property type="match status" value="1"/>
</dbReference>
<comment type="similarity">
    <text evidence="1 8">Belongs to the pseudouridine synthase RluA family.</text>
</comment>
<evidence type="ECO:0000256" key="1">
    <source>
        <dbReference type="ARBA" id="ARBA00010876"/>
    </source>
</evidence>
<sequence>MTSATPITLTVPPECGGLRLDQALQRMLPEHSRSRLQAWIKDGQITMAQQPVTSKLKVWGGEKLEIMLQPVPQQQAFVAEDIPLDIVHEDDHILVINKPAGLVVHPAAGNWQGTLLNGLLHHAPALGQLPRAGIVHRLDKDTSGLLVVAKTLAAQTSLVRQLQARTVKREYRAIVWGQVWRNGKVDQPIGRHPHARTKMAVNRQGKPAVTQYEVLERFAVHTYMRCLLQTGRTHQIRVHMQHLQAPLVGDGVYGIRGILPLRAMTPELRTAVSGFERQALHAIRLGLIHPHTGEAMEWQIDLAQDMKDLLEAMRQAPEVAEEAYVYDPELDGWGEDDEELDDEDILEDDLELADDTELEDDDDEPPAPVHPA</sequence>
<feature type="domain" description="RNA-binding S4" evidence="11">
    <location>
        <begin position="19"/>
        <end position="57"/>
    </location>
</feature>
<evidence type="ECO:0000256" key="9">
    <source>
        <dbReference type="SAM" id="MobiDB-lite"/>
    </source>
</evidence>
<organism evidence="12 13">
    <name type="scientific">Pseudomethylobacillus aquaticus</name>
    <dbReference type="NCBI Taxonomy" id="2676064"/>
    <lineage>
        <taxon>Bacteria</taxon>
        <taxon>Pseudomonadati</taxon>
        <taxon>Pseudomonadota</taxon>
        <taxon>Betaproteobacteria</taxon>
        <taxon>Nitrosomonadales</taxon>
        <taxon>Methylophilaceae</taxon>
        <taxon>Pseudomethylobacillus</taxon>
    </lineage>
</organism>
<dbReference type="Pfam" id="PF00849">
    <property type="entry name" value="PseudoU_synth_2"/>
    <property type="match status" value="1"/>
</dbReference>
<dbReference type="InterPro" id="IPR020103">
    <property type="entry name" value="PsdUridine_synth_cat_dom_sf"/>
</dbReference>
<dbReference type="InterPro" id="IPR006224">
    <property type="entry name" value="PsdUridine_synth_RluA-like_CS"/>
</dbReference>
<name>A0A3N0UY10_9PROT</name>
<feature type="compositionally biased region" description="Acidic residues" evidence="9">
    <location>
        <begin position="349"/>
        <end position="365"/>
    </location>
</feature>
<dbReference type="InterPro" id="IPR002942">
    <property type="entry name" value="S4_RNA-bd"/>
</dbReference>
<dbReference type="InterPro" id="IPR050188">
    <property type="entry name" value="RluA_PseudoU_synthase"/>
</dbReference>
<feature type="region of interest" description="Disordered" evidence="9">
    <location>
        <begin position="349"/>
        <end position="372"/>
    </location>
</feature>
<evidence type="ECO:0000259" key="10">
    <source>
        <dbReference type="Pfam" id="PF00849"/>
    </source>
</evidence>
<dbReference type="Pfam" id="PF01479">
    <property type="entry name" value="S4"/>
    <property type="match status" value="1"/>
</dbReference>
<comment type="caution">
    <text evidence="12">The sequence shown here is derived from an EMBL/GenBank/DDBJ whole genome shotgun (WGS) entry which is preliminary data.</text>
</comment>
<dbReference type="CDD" id="cd00165">
    <property type="entry name" value="S4"/>
    <property type="match status" value="1"/>
</dbReference>